<dbReference type="RefSeq" id="XP_060430698.1">
    <property type="nucleotide sequence ID" value="XM_060574632.1"/>
</dbReference>
<evidence type="ECO:0000256" key="5">
    <source>
        <dbReference type="ARBA" id="ARBA00023128"/>
    </source>
</evidence>
<evidence type="ECO:0008006" key="9">
    <source>
        <dbReference type="Google" id="ProtNLM"/>
    </source>
</evidence>
<name>A0AAJ0AMM6_9PEZI</name>
<dbReference type="GO" id="GO:0005783">
    <property type="term" value="C:endoplasmic reticulum"/>
    <property type="evidence" value="ECO:0007669"/>
    <property type="project" value="UniProtKB-SubCell"/>
</dbReference>
<accession>A0AAJ0AMM6</accession>
<dbReference type="PANTHER" id="PTHR48182:SF2">
    <property type="entry name" value="PROTEIN SERAC1"/>
    <property type="match status" value="1"/>
</dbReference>
<protein>
    <recommendedName>
        <fullName evidence="9">GPI inositol-deacylase</fullName>
    </recommendedName>
</protein>
<proteinExistence type="predicted"/>
<evidence type="ECO:0000256" key="4">
    <source>
        <dbReference type="ARBA" id="ARBA00022824"/>
    </source>
</evidence>
<keyword evidence="4" id="KW-0256">Endoplasmic reticulum</keyword>
<gene>
    <name evidence="7" type="ORF">BDP55DRAFT_660485</name>
</gene>
<organism evidence="7 8">
    <name type="scientific">Colletotrichum godetiae</name>
    <dbReference type="NCBI Taxonomy" id="1209918"/>
    <lineage>
        <taxon>Eukaryota</taxon>
        <taxon>Fungi</taxon>
        <taxon>Dikarya</taxon>
        <taxon>Ascomycota</taxon>
        <taxon>Pezizomycotina</taxon>
        <taxon>Sordariomycetes</taxon>
        <taxon>Hypocreomycetidae</taxon>
        <taxon>Glomerellales</taxon>
        <taxon>Glomerellaceae</taxon>
        <taxon>Colletotrichum</taxon>
        <taxon>Colletotrichum acutatum species complex</taxon>
    </lineage>
</organism>
<dbReference type="Gene3D" id="3.40.50.1820">
    <property type="entry name" value="alpha/beta hydrolase"/>
    <property type="match status" value="1"/>
</dbReference>
<keyword evidence="6" id="KW-0472">Membrane</keyword>
<keyword evidence="8" id="KW-1185">Reference proteome</keyword>
<reference evidence="7" key="1">
    <citation type="submission" date="2021-06" db="EMBL/GenBank/DDBJ databases">
        <title>Comparative genomics, transcriptomics and evolutionary studies reveal genomic signatures of adaptation to plant cell wall in hemibiotrophic fungi.</title>
        <authorList>
            <consortium name="DOE Joint Genome Institute"/>
            <person name="Baroncelli R."/>
            <person name="Diaz J.F."/>
            <person name="Benocci T."/>
            <person name="Peng M."/>
            <person name="Battaglia E."/>
            <person name="Haridas S."/>
            <person name="Andreopoulos W."/>
            <person name="Labutti K."/>
            <person name="Pangilinan J."/>
            <person name="Floch G.L."/>
            <person name="Makela M.R."/>
            <person name="Henrissat B."/>
            <person name="Grigoriev I.V."/>
            <person name="Crouch J.A."/>
            <person name="De Vries R.P."/>
            <person name="Sukno S.A."/>
            <person name="Thon M.R."/>
        </authorList>
    </citation>
    <scope>NUCLEOTIDE SEQUENCE</scope>
    <source>
        <strain evidence="7">CBS 193.32</strain>
    </source>
</reference>
<evidence type="ECO:0000256" key="6">
    <source>
        <dbReference type="ARBA" id="ARBA00023136"/>
    </source>
</evidence>
<dbReference type="AlphaFoldDB" id="A0AAJ0AMM6"/>
<dbReference type="GeneID" id="85459158"/>
<keyword evidence="5" id="KW-0496">Mitochondrion</keyword>
<sequence length="647" mass="72746">MELHSSQVTFRIRGVPLDWSFKHLESFLAEPDPLTVPVVKSLAREVHNRSSTATVTFRVLPSRLQGSKAAHSRFWDIPLPTGSEDLGQPVRTQYMTIDDDFEGVTTLYMPPSESHKVDFVAIPGLGGHAFGSFKERGGGHMWLRDSLPFHLTEATDQPPMARVMTWGYNSTLAGSENFQNIEDLAAKFRTSLLPLASSPTRPIILIAHSMGGLIAKQALVDMSKSGTQQDSRIVRAVYGIAFFGVPHLGMDTESLIPMVEDGPNLPLLRSLDRIQSQMPSVCSMEFPTALGGKGDSEIVSFYETLVSPTAEKNEAGVWKMTGPAKVLVAKESATHSRPWEDNSSYTCPIARTHSNMVKFAPHDHEYENVIKKLKDLVTNSLSARNVVLEIEREREKQWQENSCGAPRPHVIPVESFSSLHEGDLDQDYPGRLYWYREALGDQGYPLGTRVEQYILRHNKVKPVGNTILTCRRIVNLQIRGHVKWIDRGRYRSRWIFWFFAGKNCPGSSQPVPRCWYPSGPPENTIRERYFPADLNEGGTLIPDSSWFYPWNLRCSVGRAKNPHDFLGQDVDVDKHKHIPPELFQEGYKEKTIAPGLWNTLRNTGWCEVLGPEVEVGSDGEVFLVISKDFERQWIGGFSFGGVRLDPC</sequence>
<dbReference type="GO" id="GO:0005739">
    <property type="term" value="C:mitochondrion"/>
    <property type="evidence" value="ECO:0007669"/>
    <property type="project" value="UniProtKB-SubCell"/>
</dbReference>
<dbReference type="GO" id="GO:0016020">
    <property type="term" value="C:membrane"/>
    <property type="evidence" value="ECO:0007669"/>
    <property type="project" value="UniProtKB-SubCell"/>
</dbReference>
<evidence type="ECO:0000256" key="3">
    <source>
        <dbReference type="ARBA" id="ARBA00004370"/>
    </source>
</evidence>
<evidence type="ECO:0000313" key="8">
    <source>
        <dbReference type="Proteomes" id="UP001224890"/>
    </source>
</evidence>
<dbReference type="InterPro" id="IPR052374">
    <property type="entry name" value="SERAC1"/>
</dbReference>
<dbReference type="EMBL" id="JAHMHR010000016">
    <property type="protein sequence ID" value="KAK1676695.1"/>
    <property type="molecule type" value="Genomic_DNA"/>
</dbReference>
<dbReference type="SUPFAM" id="SSF53474">
    <property type="entry name" value="alpha/beta-Hydrolases"/>
    <property type="match status" value="1"/>
</dbReference>
<dbReference type="InterPro" id="IPR029058">
    <property type="entry name" value="AB_hydrolase_fold"/>
</dbReference>
<evidence type="ECO:0000313" key="7">
    <source>
        <dbReference type="EMBL" id="KAK1676695.1"/>
    </source>
</evidence>
<dbReference type="Proteomes" id="UP001224890">
    <property type="component" value="Unassembled WGS sequence"/>
</dbReference>
<comment type="caution">
    <text evidence="7">The sequence shown here is derived from an EMBL/GenBank/DDBJ whole genome shotgun (WGS) entry which is preliminary data.</text>
</comment>
<dbReference type="PANTHER" id="PTHR48182">
    <property type="entry name" value="PROTEIN SERAC1"/>
    <property type="match status" value="1"/>
</dbReference>
<evidence type="ECO:0000256" key="1">
    <source>
        <dbReference type="ARBA" id="ARBA00004173"/>
    </source>
</evidence>
<comment type="subcellular location">
    <subcellularLocation>
        <location evidence="2">Endoplasmic reticulum</location>
    </subcellularLocation>
    <subcellularLocation>
        <location evidence="3">Membrane</location>
    </subcellularLocation>
    <subcellularLocation>
        <location evidence="1">Mitochondrion</location>
    </subcellularLocation>
</comment>
<evidence type="ECO:0000256" key="2">
    <source>
        <dbReference type="ARBA" id="ARBA00004240"/>
    </source>
</evidence>